<evidence type="ECO:0000256" key="4">
    <source>
        <dbReference type="ARBA" id="ARBA00012496"/>
    </source>
</evidence>
<keyword evidence="11" id="KW-0234">DNA repair</keyword>
<evidence type="ECO:0000256" key="6">
    <source>
        <dbReference type="ARBA" id="ARBA00022723"/>
    </source>
</evidence>
<feature type="non-terminal residue" evidence="23">
    <location>
        <position position="1"/>
    </location>
</feature>
<dbReference type="GO" id="GO:0003677">
    <property type="term" value="F:DNA binding"/>
    <property type="evidence" value="ECO:0007669"/>
    <property type="project" value="UniProtKB-KW"/>
</dbReference>
<keyword evidence="5" id="KW-0963">Cytoplasm</keyword>
<evidence type="ECO:0000256" key="19">
    <source>
        <dbReference type="SAM" id="MobiDB-lite"/>
    </source>
</evidence>
<proteinExistence type="predicted"/>
<keyword evidence="8" id="KW-0378">Hydrolase</keyword>
<evidence type="ECO:0000256" key="12">
    <source>
        <dbReference type="ARBA" id="ARBA00023242"/>
    </source>
</evidence>
<keyword evidence="6" id="KW-0479">Metal-binding</keyword>
<evidence type="ECO:0000256" key="18">
    <source>
        <dbReference type="ARBA" id="ARBA00076243"/>
    </source>
</evidence>
<keyword evidence="7" id="KW-0227">DNA damage</keyword>
<evidence type="ECO:0000313" key="24">
    <source>
        <dbReference type="Proteomes" id="UP000258309"/>
    </source>
</evidence>
<evidence type="ECO:0000259" key="20">
    <source>
        <dbReference type="Pfam" id="PF00149"/>
    </source>
</evidence>
<dbReference type="PANTHER" id="PTHR12905:SF0">
    <property type="entry name" value="CALCINEURIN-LIKE PHOSPHOESTERASE DOMAIN-CONTAINING PROTEIN"/>
    <property type="match status" value="1"/>
</dbReference>
<evidence type="ECO:0000256" key="5">
    <source>
        <dbReference type="ARBA" id="ARBA00022490"/>
    </source>
</evidence>
<dbReference type="Pfam" id="PF16278">
    <property type="entry name" value="zf-C2HE"/>
    <property type="match status" value="1"/>
</dbReference>
<dbReference type="SUPFAM" id="SSF54197">
    <property type="entry name" value="HIT-like"/>
    <property type="match status" value="1"/>
</dbReference>
<dbReference type="Gene3D" id="3.60.21.10">
    <property type="match status" value="1"/>
</dbReference>
<keyword evidence="24" id="KW-1185">Reference proteome</keyword>
<evidence type="ECO:0000313" key="23">
    <source>
        <dbReference type="EMBL" id="RFU25630.1"/>
    </source>
</evidence>
<evidence type="ECO:0000256" key="16">
    <source>
        <dbReference type="ARBA" id="ARBA00059438"/>
    </source>
</evidence>
<name>A0A3E2GWY0_SCYLI</name>
<dbReference type="InterPro" id="IPR051693">
    <property type="entry name" value="UPF0046_metallophosphoest"/>
</dbReference>
<comment type="subcellular location">
    <subcellularLocation>
        <location evidence="2">Cytoplasm</location>
    </subcellularLocation>
    <subcellularLocation>
        <location evidence="1">Nucleus</location>
    </subcellularLocation>
</comment>
<dbReference type="Gene3D" id="3.30.428.10">
    <property type="entry name" value="HIT-like"/>
    <property type="match status" value="1"/>
</dbReference>
<feature type="domain" description="Calcineurin-like phosphoesterase" evidence="20">
    <location>
        <begin position="299"/>
        <end position="522"/>
    </location>
</feature>
<evidence type="ECO:0000256" key="8">
    <source>
        <dbReference type="ARBA" id="ARBA00022801"/>
    </source>
</evidence>
<dbReference type="SUPFAM" id="SSF56300">
    <property type="entry name" value="Metallo-dependent phosphatases"/>
    <property type="match status" value="1"/>
</dbReference>
<evidence type="ECO:0000256" key="3">
    <source>
        <dbReference type="ARBA" id="ARBA00012495"/>
    </source>
</evidence>
<dbReference type="GO" id="GO:0120108">
    <property type="term" value="F:DNA-3'-diphospho-5'-guanosine diphosphatase activity"/>
    <property type="evidence" value="ECO:0007669"/>
    <property type="project" value="UniProtKB-EC"/>
</dbReference>
<feature type="compositionally biased region" description="Polar residues" evidence="19">
    <location>
        <begin position="1"/>
        <end position="11"/>
    </location>
</feature>
<evidence type="ECO:0000256" key="1">
    <source>
        <dbReference type="ARBA" id="ARBA00004123"/>
    </source>
</evidence>
<comment type="caution">
    <text evidence="23">The sequence shown here is derived from an EMBL/GenBank/DDBJ whole genome shotgun (WGS) entry which is preliminary data.</text>
</comment>
<sequence length="602" mass="68604">MQESAEQSQDAITEEEISGAAELGPKPAARNAFTELMSSKDKVSKVGEVRPPKRKLNFFSGRDGLGEYTRDPTSFDSSCVIYFNDDFVVINDMYPKSSVHTLLLPRSPRNLLHPFEAFEDLEFLKKVQEETYKLKGLVAKELRRRYGKYSAKDQMREKVLNGEVDLPEGEDLPEGRDWEKDVMVGIHAHPSMNHLHVHVLSIDRFSECLKHRKHYNSFATPFLIDVKDFPLAKDDPRRHPGREGYLDRDLRCWRCGKNFGNKFARLKEHLAIEFKEWRAELSSPVQMSTGEPLHSISTRFLVISDTHNFKFENIPKYGVTVSFQHPVPRADVVIHCGDLTMRGGAKHYRDVIEMLGSLDAELKLVIAGNHDVDLDKDYWRDSDEPYTEPDEHDEAMEVMTGLEAVEKGIRYLEEGLHSFTLKNGAKFTVYASPYQPEFCRFAFPYLRHQDRFNLPEQAAKGVTSIAKNPVPDFPGVDIMMTHGPPRGIMDKTDDGFHAGCDNLLRAAARARPRMYCFGHIHEGYGLNLVTWKPKGTNLDDKQVEQQSRITNTYPNSNKASVRFGEETLMVNAAIMNIRYRPRNAPWLIDLDLPVASDVGSGI</sequence>
<dbReference type="PANTHER" id="PTHR12905">
    <property type="entry name" value="METALLOPHOSPHOESTERASE"/>
    <property type="match status" value="1"/>
</dbReference>
<evidence type="ECO:0000256" key="2">
    <source>
        <dbReference type="ARBA" id="ARBA00004496"/>
    </source>
</evidence>
<evidence type="ECO:0000256" key="7">
    <source>
        <dbReference type="ARBA" id="ARBA00022763"/>
    </source>
</evidence>
<evidence type="ECO:0000256" key="10">
    <source>
        <dbReference type="ARBA" id="ARBA00023125"/>
    </source>
</evidence>
<dbReference type="EC" id="3.6.1.71" evidence="4"/>
<evidence type="ECO:0000256" key="14">
    <source>
        <dbReference type="ARBA" id="ARBA00044639"/>
    </source>
</evidence>
<feature type="region of interest" description="Disordered" evidence="19">
    <location>
        <begin position="1"/>
        <end position="36"/>
    </location>
</feature>
<dbReference type="CDD" id="cd07379">
    <property type="entry name" value="MPP_239FB"/>
    <property type="match status" value="1"/>
</dbReference>
<dbReference type="InterPro" id="IPR029052">
    <property type="entry name" value="Metallo-depent_PP-like"/>
</dbReference>
<dbReference type="GO" id="GO:0005634">
    <property type="term" value="C:nucleus"/>
    <property type="evidence" value="ECO:0007669"/>
    <property type="project" value="UniProtKB-SubCell"/>
</dbReference>
<dbReference type="InterPro" id="IPR032566">
    <property type="entry name" value="Znf-C2HE"/>
</dbReference>
<dbReference type="InterPro" id="IPR036265">
    <property type="entry name" value="HIT-like_sf"/>
</dbReference>
<comment type="catalytic activity">
    <reaction evidence="13">
        <text>a 3'-end 2'-deoxyribonucleotide-3'-diphospho-5'-guanosine-DNA + H2O = a 3'-end 2'-deoxyribonucleotide 3'-phosphate-DNA + GMP + 2 H(+)</text>
        <dbReference type="Rhea" id="RHEA:52140"/>
        <dbReference type="Rhea" id="RHEA-COMP:13186"/>
        <dbReference type="Rhea" id="RHEA-COMP:13187"/>
        <dbReference type="ChEBI" id="CHEBI:15377"/>
        <dbReference type="ChEBI" id="CHEBI:15378"/>
        <dbReference type="ChEBI" id="CHEBI:58115"/>
        <dbReference type="ChEBI" id="CHEBI:136419"/>
        <dbReference type="ChEBI" id="CHEBI:136420"/>
        <dbReference type="EC" id="3.6.1.72"/>
    </reaction>
</comment>
<reference evidence="23 24" key="1">
    <citation type="submission" date="2018-05" db="EMBL/GenBank/DDBJ databases">
        <title>Draft genome sequence of Scytalidium lignicola DSM 105466, a ubiquitous saprotrophic fungus.</title>
        <authorList>
            <person name="Buettner E."/>
            <person name="Gebauer A.M."/>
            <person name="Hofrichter M."/>
            <person name="Liers C."/>
            <person name="Kellner H."/>
        </authorList>
    </citation>
    <scope>NUCLEOTIDE SEQUENCE [LARGE SCALE GENOMIC DNA]</scope>
    <source>
        <strain evidence="23 24">DSM 105466</strain>
    </source>
</reference>
<organism evidence="23 24">
    <name type="scientific">Scytalidium lignicola</name>
    <name type="common">Hyphomycete</name>
    <dbReference type="NCBI Taxonomy" id="5539"/>
    <lineage>
        <taxon>Eukaryota</taxon>
        <taxon>Fungi</taxon>
        <taxon>Dikarya</taxon>
        <taxon>Ascomycota</taxon>
        <taxon>Pezizomycotina</taxon>
        <taxon>Leotiomycetes</taxon>
        <taxon>Leotiomycetes incertae sedis</taxon>
        <taxon>Scytalidium</taxon>
    </lineage>
</organism>
<dbReference type="OrthoDB" id="3512845at2759"/>
<evidence type="ECO:0000256" key="13">
    <source>
        <dbReference type="ARBA" id="ARBA00024601"/>
    </source>
</evidence>
<dbReference type="EMBL" id="NCSJ02000319">
    <property type="protein sequence ID" value="RFU25630.1"/>
    <property type="molecule type" value="Genomic_DNA"/>
</dbReference>
<gene>
    <name evidence="23" type="ORF">B7463_g10702</name>
</gene>
<dbReference type="GO" id="GO:0033699">
    <property type="term" value="F:DNA 5'-adenosine monophosphate hydrolase activity"/>
    <property type="evidence" value="ECO:0007669"/>
    <property type="project" value="UniProtKB-EC"/>
</dbReference>
<dbReference type="EC" id="3.6.1.72" evidence="3"/>
<protein>
    <recommendedName>
        <fullName evidence="17">Aprataxin-like protein</fullName>
        <ecNumber evidence="4">3.6.1.71</ecNumber>
        <ecNumber evidence="3">3.6.1.72</ecNumber>
    </recommendedName>
    <alternativeName>
        <fullName evidence="18">Hit family protein 3</fullName>
    </alternativeName>
</protein>
<evidence type="ECO:0000256" key="17">
    <source>
        <dbReference type="ARBA" id="ARBA00068941"/>
    </source>
</evidence>
<comment type="function">
    <text evidence="16">DNA-binding protein involved in single-strand DNA break repair, double-strand DNA break repair and base excision repair. Resolves abortive DNA ligation intermediates formed either at base excision sites, or when DNA ligases attempt to repair non-ligatable breaks induced by reactive oxygen species. Catalyzes the release of adenylate groups covalently linked to 5'-phosphate termini, resulting in the production of 5'-phosphate termini that can be efficiently rejoined. Likewise, catalyzes the release of 3'-linked guanosine (DNAppG) and inosine (DNAppI) from DNA, but has higher specific activity with 5'-linked adenosine (AppDNA).</text>
</comment>
<comment type="catalytic activity">
    <reaction evidence="14">
        <text>a 5'-end adenosine-5'-diphospho-5'-2'-deoxyribonucleoside-DNA + H2O = a 5'-end 5'-phospho-2'-deoxyribonucleoside-DNA + AMP + 2 H(+)</text>
        <dbReference type="Rhea" id="RHEA:52128"/>
        <dbReference type="Rhea" id="RHEA-COMP:13180"/>
        <dbReference type="Rhea" id="RHEA-COMP:13181"/>
        <dbReference type="ChEBI" id="CHEBI:15377"/>
        <dbReference type="ChEBI" id="CHEBI:15378"/>
        <dbReference type="ChEBI" id="CHEBI:136412"/>
        <dbReference type="ChEBI" id="CHEBI:136413"/>
        <dbReference type="ChEBI" id="CHEBI:456215"/>
        <dbReference type="EC" id="3.6.1.71"/>
    </reaction>
</comment>
<feature type="non-terminal residue" evidence="23">
    <location>
        <position position="602"/>
    </location>
</feature>
<feature type="domain" description="Aprataxin C2HE/C2H2/C2HC zinc finger" evidence="22">
    <location>
        <begin position="220"/>
        <end position="276"/>
    </location>
</feature>
<dbReference type="InterPro" id="IPR011146">
    <property type="entry name" value="HIT-like"/>
</dbReference>
<dbReference type="InterPro" id="IPR004843">
    <property type="entry name" value="Calcineurin-like_PHP"/>
</dbReference>
<dbReference type="GO" id="GO:0005737">
    <property type="term" value="C:cytoplasm"/>
    <property type="evidence" value="ECO:0007669"/>
    <property type="project" value="UniProtKB-SubCell"/>
</dbReference>
<dbReference type="Proteomes" id="UP000258309">
    <property type="component" value="Unassembled WGS sequence"/>
</dbReference>
<dbReference type="GO" id="GO:0006281">
    <property type="term" value="P:DNA repair"/>
    <property type="evidence" value="ECO:0007669"/>
    <property type="project" value="UniProtKB-KW"/>
</dbReference>
<dbReference type="FunFam" id="3.30.428.10:FF:000017">
    <property type="entry name" value="Aprataxin-like protein"/>
    <property type="match status" value="1"/>
</dbReference>
<keyword evidence="10" id="KW-0238">DNA-binding</keyword>
<keyword evidence="12" id="KW-0539">Nucleus</keyword>
<evidence type="ECO:0000259" key="22">
    <source>
        <dbReference type="Pfam" id="PF16278"/>
    </source>
</evidence>
<evidence type="ECO:0000256" key="11">
    <source>
        <dbReference type="ARBA" id="ARBA00023204"/>
    </source>
</evidence>
<feature type="domain" description="HIT" evidence="21">
    <location>
        <begin position="78"/>
        <end position="202"/>
    </location>
</feature>
<dbReference type="Pfam" id="PF01230">
    <property type="entry name" value="HIT"/>
    <property type="match status" value="1"/>
</dbReference>
<evidence type="ECO:0000256" key="9">
    <source>
        <dbReference type="ARBA" id="ARBA00022833"/>
    </source>
</evidence>
<accession>A0A3E2GWY0</accession>
<dbReference type="GO" id="GO:0046872">
    <property type="term" value="F:metal ion binding"/>
    <property type="evidence" value="ECO:0007669"/>
    <property type="project" value="UniProtKB-KW"/>
</dbReference>
<dbReference type="STRING" id="5539.A0A3E2GWY0"/>
<dbReference type="AlphaFoldDB" id="A0A3E2GWY0"/>
<comment type="catalytic activity">
    <reaction evidence="15">
        <text>a 5'-end adenosine-5'-diphospho-5'-ribonucleoside-2'-deoxyribonucleotide-DNA + H2O = a 5'-end 5'-phospho-ribonucleoside-2'-deoxyribonucleotide-DNA + AMP + 2 H(+)</text>
        <dbReference type="Rhea" id="RHEA:52132"/>
        <dbReference type="Rhea" id="RHEA-COMP:13182"/>
        <dbReference type="Rhea" id="RHEA-COMP:13183"/>
        <dbReference type="ChEBI" id="CHEBI:15377"/>
        <dbReference type="ChEBI" id="CHEBI:15378"/>
        <dbReference type="ChEBI" id="CHEBI:136414"/>
        <dbReference type="ChEBI" id="CHEBI:136415"/>
        <dbReference type="ChEBI" id="CHEBI:456215"/>
        <dbReference type="EC" id="3.6.1.71"/>
    </reaction>
</comment>
<evidence type="ECO:0000259" key="21">
    <source>
        <dbReference type="Pfam" id="PF01230"/>
    </source>
</evidence>
<keyword evidence="9" id="KW-0862">Zinc</keyword>
<dbReference type="Pfam" id="PF00149">
    <property type="entry name" value="Metallophos"/>
    <property type="match status" value="1"/>
</dbReference>
<evidence type="ECO:0000256" key="15">
    <source>
        <dbReference type="ARBA" id="ARBA00044713"/>
    </source>
</evidence>